<reference evidence="5 6" key="1">
    <citation type="journal article" date="2018" name="Sci. Rep.">
        <title>Genome Features and Biochemical Characteristics of a Robust, Fast Growing and Naturally Transformable Cyanobacterium Synechococcus elongatus PCC 11801 Isolated from India.</title>
        <authorList>
            <person name="Jaiswal D."/>
            <person name="Sengupta A."/>
            <person name="Sohoni S."/>
            <person name="Sengupta S."/>
            <person name="Phadnavis A.G."/>
            <person name="Pakrasi H.B."/>
            <person name="Wangikar P.P."/>
        </authorList>
    </citation>
    <scope>NUCLEOTIDE SEQUENCE [LARGE SCALE GENOMIC DNA]</scope>
    <source>
        <strain evidence="5 6">PCC 11801</strain>
    </source>
</reference>
<evidence type="ECO:0000259" key="4">
    <source>
        <dbReference type="Pfam" id="PF02275"/>
    </source>
</evidence>
<accession>A0AAN1QQK3</accession>
<dbReference type="RefSeq" id="WP_338442634.1">
    <property type="nucleotide sequence ID" value="NZ_CP030139.2"/>
</dbReference>
<keyword evidence="3" id="KW-0732">Signal</keyword>
<comment type="similarity">
    <text evidence="1">Belongs to the peptidase C59 family.</text>
</comment>
<evidence type="ECO:0000313" key="6">
    <source>
        <dbReference type="Proteomes" id="UP000267249"/>
    </source>
</evidence>
<evidence type="ECO:0000256" key="2">
    <source>
        <dbReference type="ARBA" id="ARBA00022801"/>
    </source>
</evidence>
<dbReference type="InterPro" id="IPR029132">
    <property type="entry name" value="CBAH/NAAA_C"/>
</dbReference>
<feature type="chain" id="PRO_5042910003" evidence="3">
    <location>
        <begin position="34"/>
        <end position="356"/>
    </location>
</feature>
<evidence type="ECO:0000313" key="5">
    <source>
        <dbReference type="EMBL" id="AZB73656.2"/>
    </source>
</evidence>
<dbReference type="Proteomes" id="UP000267249">
    <property type="component" value="Chromosome"/>
</dbReference>
<protein>
    <submittedName>
        <fullName evidence="5">Linear amide C-N hydrolase</fullName>
    </submittedName>
</protein>
<dbReference type="CDD" id="cd01902">
    <property type="entry name" value="Ntn_CGH"/>
    <property type="match status" value="1"/>
</dbReference>
<sequence length="356" mass="39336">MMVKTMRSSMQTKIGFLILVCACFLLIATPVQACTRAVYQGPEGMTITGRSMDWKDEIPANLWLFPRGMQRNGAVGPNSVTWTSKYGSVVASAFDIASTDGMNEKGLVANLLWLAESQYPEYTPNQQGLSVAAWVQYVLDNFATVEEAVTALRSEPFVVVSANIPGTDRFATLHLSISDAKGDNAIFEYIDGKLVIHHSMSYTVMTNSPTFEKQLALDGYWQQVGGLNMLPGTNRAADRFVRASFYIDAIPKTTDTRVAVASVFSVIRNASVPFGISSEEEPNISSTRWRSLSDQKNLVYYFETALTPNTFWVDLKKVNFSQDQSVKRLLVSNNEVYAGDALSSFKPAKPFEFAGL</sequence>
<dbReference type="InterPro" id="IPR029055">
    <property type="entry name" value="Ntn_hydrolases_N"/>
</dbReference>
<evidence type="ECO:0000256" key="3">
    <source>
        <dbReference type="SAM" id="SignalP"/>
    </source>
</evidence>
<evidence type="ECO:0000256" key="1">
    <source>
        <dbReference type="ARBA" id="ARBA00006625"/>
    </source>
</evidence>
<keyword evidence="2 5" id="KW-0378">Hydrolase</keyword>
<proteinExistence type="inferred from homology"/>
<feature type="domain" description="Choloylglycine hydrolase/NAAA C-terminal" evidence="4">
    <location>
        <begin position="34"/>
        <end position="321"/>
    </location>
</feature>
<dbReference type="PANTHER" id="PTHR35527">
    <property type="entry name" value="CHOLOYLGLYCINE HYDROLASE"/>
    <property type="match status" value="1"/>
</dbReference>
<dbReference type="SUPFAM" id="SSF56235">
    <property type="entry name" value="N-terminal nucleophile aminohydrolases (Ntn hydrolases)"/>
    <property type="match status" value="1"/>
</dbReference>
<dbReference type="InterPro" id="IPR052193">
    <property type="entry name" value="Peptidase_C59"/>
</dbReference>
<dbReference type="Pfam" id="PF02275">
    <property type="entry name" value="CBAH"/>
    <property type="match status" value="1"/>
</dbReference>
<dbReference type="GO" id="GO:0016787">
    <property type="term" value="F:hydrolase activity"/>
    <property type="evidence" value="ECO:0007669"/>
    <property type="project" value="UniProtKB-KW"/>
</dbReference>
<gene>
    <name evidence="5" type="ORF">DOP62_05945</name>
</gene>
<dbReference type="EMBL" id="CP030139">
    <property type="protein sequence ID" value="AZB73656.2"/>
    <property type="molecule type" value="Genomic_DNA"/>
</dbReference>
<feature type="signal peptide" evidence="3">
    <location>
        <begin position="1"/>
        <end position="33"/>
    </location>
</feature>
<dbReference type="Gene3D" id="3.60.60.10">
    <property type="entry name" value="Penicillin V Acylase, Chain A"/>
    <property type="match status" value="1"/>
</dbReference>
<name>A0AAN1QQK3_SYNEL</name>
<dbReference type="AlphaFoldDB" id="A0AAN1QQK3"/>
<dbReference type="PANTHER" id="PTHR35527:SF2">
    <property type="entry name" value="HYDROLASE"/>
    <property type="match status" value="1"/>
</dbReference>
<organism evidence="5 6">
    <name type="scientific">Synechococcus elongatus PCC 11801</name>
    <dbReference type="NCBI Taxonomy" id="2219813"/>
    <lineage>
        <taxon>Bacteria</taxon>
        <taxon>Bacillati</taxon>
        <taxon>Cyanobacteriota</taxon>
        <taxon>Cyanophyceae</taxon>
        <taxon>Synechococcales</taxon>
        <taxon>Synechococcaceae</taxon>
        <taxon>Synechococcus</taxon>
    </lineage>
</organism>